<dbReference type="InterPro" id="IPR036890">
    <property type="entry name" value="HATPase_C_sf"/>
</dbReference>
<evidence type="ECO:0000259" key="13">
    <source>
        <dbReference type="PROSITE" id="PS50885"/>
    </source>
</evidence>
<dbReference type="PANTHER" id="PTHR45436:SF1">
    <property type="entry name" value="SENSOR PROTEIN QSEC"/>
    <property type="match status" value="1"/>
</dbReference>
<feature type="domain" description="Histidine kinase" evidence="12">
    <location>
        <begin position="249"/>
        <end position="462"/>
    </location>
</feature>
<dbReference type="Proteomes" id="UP000194474">
    <property type="component" value="Unassembled WGS sequence"/>
</dbReference>
<gene>
    <name evidence="14" type="ORF">SAMN06295905_1618</name>
</gene>
<evidence type="ECO:0000259" key="12">
    <source>
        <dbReference type="PROSITE" id="PS50109"/>
    </source>
</evidence>
<evidence type="ECO:0000313" key="14">
    <source>
        <dbReference type="EMBL" id="SMQ68659.1"/>
    </source>
</evidence>
<comment type="catalytic activity">
    <reaction evidence="1">
        <text>ATP + protein L-histidine = ADP + protein N-phospho-L-histidine.</text>
        <dbReference type="EC" id="2.7.13.3"/>
    </reaction>
</comment>
<dbReference type="PROSITE" id="PS50885">
    <property type="entry name" value="HAMP"/>
    <property type="match status" value="1"/>
</dbReference>
<organism evidence="14 15">
    <name type="scientific">Devosia lucknowensis</name>
    <dbReference type="NCBI Taxonomy" id="1096929"/>
    <lineage>
        <taxon>Bacteria</taxon>
        <taxon>Pseudomonadati</taxon>
        <taxon>Pseudomonadota</taxon>
        <taxon>Alphaproteobacteria</taxon>
        <taxon>Hyphomicrobiales</taxon>
        <taxon>Devosiaceae</taxon>
        <taxon>Devosia</taxon>
    </lineage>
</organism>
<dbReference type="InterPro" id="IPR003661">
    <property type="entry name" value="HisK_dim/P_dom"/>
</dbReference>
<dbReference type="Gene3D" id="3.30.565.10">
    <property type="entry name" value="Histidine kinase-like ATPase, C-terminal domain"/>
    <property type="match status" value="1"/>
</dbReference>
<evidence type="ECO:0000256" key="1">
    <source>
        <dbReference type="ARBA" id="ARBA00000085"/>
    </source>
</evidence>
<dbReference type="PRINTS" id="PR00344">
    <property type="entry name" value="BCTRLSENSOR"/>
</dbReference>
<dbReference type="InterPro" id="IPR050428">
    <property type="entry name" value="TCS_sensor_his_kinase"/>
</dbReference>
<comment type="subcellular location">
    <subcellularLocation>
        <location evidence="2">Membrane</location>
    </subcellularLocation>
</comment>
<dbReference type="CDD" id="cd00082">
    <property type="entry name" value="HisKA"/>
    <property type="match status" value="1"/>
</dbReference>
<dbReference type="PANTHER" id="PTHR45436">
    <property type="entry name" value="SENSOR HISTIDINE KINASE YKOH"/>
    <property type="match status" value="1"/>
</dbReference>
<keyword evidence="10 11" id="KW-0472">Membrane</keyword>
<keyword evidence="7 14" id="KW-0418">Kinase</keyword>
<dbReference type="Pfam" id="PF02518">
    <property type="entry name" value="HATPase_c"/>
    <property type="match status" value="1"/>
</dbReference>
<dbReference type="CDD" id="cd00075">
    <property type="entry name" value="HATPase"/>
    <property type="match status" value="1"/>
</dbReference>
<dbReference type="GO" id="GO:0000155">
    <property type="term" value="F:phosphorelay sensor kinase activity"/>
    <property type="evidence" value="ECO:0007669"/>
    <property type="project" value="InterPro"/>
</dbReference>
<proteinExistence type="predicted"/>
<dbReference type="SUPFAM" id="SSF55874">
    <property type="entry name" value="ATPase domain of HSP90 chaperone/DNA topoisomerase II/histidine kinase"/>
    <property type="match status" value="1"/>
</dbReference>
<reference evidence="15" key="1">
    <citation type="submission" date="2017-04" db="EMBL/GenBank/DDBJ databases">
        <authorList>
            <person name="Varghese N."/>
            <person name="Submissions S."/>
        </authorList>
    </citation>
    <scope>NUCLEOTIDE SEQUENCE [LARGE SCALE GENOMIC DNA]</scope>
</reference>
<keyword evidence="8 11" id="KW-1133">Transmembrane helix</keyword>
<dbReference type="EMBL" id="FXWK01000001">
    <property type="protein sequence ID" value="SMQ68659.1"/>
    <property type="molecule type" value="Genomic_DNA"/>
</dbReference>
<accession>A0A1Y6F255</accession>
<dbReference type="SUPFAM" id="SSF47384">
    <property type="entry name" value="Homodimeric domain of signal transducing histidine kinase"/>
    <property type="match status" value="1"/>
</dbReference>
<dbReference type="SMART" id="SM00388">
    <property type="entry name" value="HisKA"/>
    <property type="match status" value="1"/>
</dbReference>
<dbReference type="InterPro" id="IPR003660">
    <property type="entry name" value="HAMP_dom"/>
</dbReference>
<dbReference type="RefSeq" id="WP_086469923.1">
    <property type="nucleotide sequence ID" value="NZ_FXWK01000001.1"/>
</dbReference>
<evidence type="ECO:0000256" key="6">
    <source>
        <dbReference type="ARBA" id="ARBA00022692"/>
    </source>
</evidence>
<evidence type="ECO:0000256" key="7">
    <source>
        <dbReference type="ARBA" id="ARBA00022777"/>
    </source>
</evidence>
<feature type="transmembrane region" description="Helical" evidence="11">
    <location>
        <begin position="174"/>
        <end position="197"/>
    </location>
</feature>
<dbReference type="OrthoDB" id="8673316at2"/>
<keyword evidence="6 11" id="KW-0812">Transmembrane</keyword>
<evidence type="ECO:0000256" key="9">
    <source>
        <dbReference type="ARBA" id="ARBA00023012"/>
    </source>
</evidence>
<evidence type="ECO:0000256" key="5">
    <source>
        <dbReference type="ARBA" id="ARBA00022679"/>
    </source>
</evidence>
<evidence type="ECO:0000256" key="10">
    <source>
        <dbReference type="ARBA" id="ARBA00023136"/>
    </source>
</evidence>
<dbReference type="AlphaFoldDB" id="A0A1Y6F255"/>
<keyword evidence="9" id="KW-0902">Two-component regulatory system</keyword>
<dbReference type="PROSITE" id="PS50109">
    <property type="entry name" value="HIS_KIN"/>
    <property type="match status" value="1"/>
</dbReference>
<dbReference type="SMART" id="SM00387">
    <property type="entry name" value="HATPase_c"/>
    <property type="match status" value="1"/>
</dbReference>
<dbReference type="GO" id="GO:0005886">
    <property type="term" value="C:plasma membrane"/>
    <property type="evidence" value="ECO:0007669"/>
    <property type="project" value="TreeGrafter"/>
</dbReference>
<dbReference type="InterPro" id="IPR003594">
    <property type="entry name" value="HATPase_dom"/>
</dbReference>
<protein>
    <recommendedName>
        <fullName evidence="3">histidine kinase</fullName>
        <ecNumber evidence="3">2.7.13.3</ecNumber>
    </recommendedName>
</protein>
<evidence type="ECO:0000256" key="11">
    <source>
        <dbReference type="SAM" id="Phobius"/>
    </source>
</evidence>
<dbReference type="InterPro" id="IPR004358">
    <property type="entry name" value="Sig_transdc_His_kin-like_C"/>
</dbReference>
<keyword evidence="4" id="KW-0597">Phosphoprotein</keyword>
<evidence type="ECO:0000256" key="4">
    <source>
        <dbReference type="ARBA" id="ARBA00022553"/>
    </source>
</evidence>
<feature type="domain" description="HAMP" evidence="13">
    <location>
        <begin position="190"/>
        <end position="241"/>
    </location>
</feature>
<name>A0A1Y6F255_9HYPH</name>
<dbReference type="InterPro" id="IPR036097">
    <property type="entry name" value="HisK_dim/P_sf"/>
</dbReference>
<keyword evidence="15" id="KW-1185">Reference proteome</keyword>
<dbReference type="Gene3D" id="1.10.287.130">
    <property type="match status" value="1"/>
</dbReference>
<dbReference type="InterPro" id="IPR005467">
    <property type="entry name" value="His_kinase_dom"/>
</dbReference>
<sequence>MRLIPQSLRGRLLVSLLVPLALIGLIGLLNSRQEAATISTSVSDRVLAGSALAIAERVVVTENGTLDVDIPYAALEMLTSTAQDNVFYRVEGPPGNFITGYADLPRIPDSGPNVVEEIEFMDGEFRGTAVRIAMLRRAGSSGLAAIPFEVTVAETTLSRGLLSDSIIVNSAIRLALLIAAAIAIALISVSLSIRPLYRLSESIAQRSPSELGRIDDEVPTEVRGLVDTINNFMDRLGTSIDALRHFTGNASHQLRTPLAIIRTQLALARRATSSQQAKAALDDGDEAVVHAERVLAQLMLLARVDEAVSQTREADRVNLTLVARELVADLIPLACSVDIDLGYEGDQTVHVLGDEILLGEMLRNLIDNALKYAGKGASVTVSVIESGGLARLCVEDTGAGIPLHLQGDVRKRFLRGRSSGQGSGLGLAIVDEIAALFGGALTIGNGRNGTGLLAAITLPAAPDAQ</sequence>
<evidence type="ECO:0000256" key="2">
    <source>
        <dbReference type="ARBA" id="ARBA00004370"/>
    </source>
</evidence>
<dbReference type="Pfam" id="PF08521">
    <property type="entry name" value="2CSK_N"/>
    <property type="match status" value="1"/>
</dbReference>
<keyword evidence="5" id="KW-0808">Transferase</keyword>
<dbReference type="InterPro" id="IPR013727">
    <property type="entry name" value="2CSK_N"/>
</dbReference>
<evidence type="ECO:0000313" key="15">
    <source>
        <dbReference type="Proteomes" id="UP000194474"/>
    </source>
</evidence>
<evidence type="ECO:0000256" key="3">
    <source>
        <dbReference type="ARBA" id="ARBA00012438"/>
    </source>
</evidence>
<evidence type="ECO:0000256" key="8">
    <source>
        <dbReference type="ARBA" id="ARBA00022989"/>
    </source>
</evidence>
<dbReference type="Pfam" id="PF00512">
    <property type="entry name" value="HisKA"/>
    <property type="match status" value="1"/>
</dbReference>
<dbReference type="EC" id="2.7.13.3" evidence="3"/>